<feature type="region of interest" description="Disordered" evidence="4">
    <location>
        <begin position="1"/>
        <end position="20"/>
    </location>
</feature>
<proteinExistence type="predicted"/>
<dbReference type="Gene3D" id="1.10.10.10">
    <property type="entry name" value="Winged helix-like DNA-binding domain superfamily/Winged helix DNA-binding domain"/>
    <property type="match status" value="1"/>
</dbReference>
<dbReference type="SMART" id="SM00421">
    <property type="entry name" value="HTH_LUXR"/>
    <property type="match status" value="1"/>
</dbReference>
<gene>
    <name evidence="6" type="ORF">ACFSYJ_01145</name>
</gene>
<evidence type="ECO:0000259" key="5">
    <source>
        <dbReference type="PROSITE" id="PS50043"/>
    </source>
</evidence>
<dbReference type="InterPro" id="IPR049945">
    <property type="entry name" value="AAA_22"/>
</dbReference>
<dbReference type="InterPro" id="IPR036388">
    <property type="entry name" value="WH-like_DNA-bd_sf"/>
</dbReference>
<evidence type="ECO:0000256" key="2">
    <source>
        <dbReference type="ARBA" id="ARBA00023125"/>
    </source>
</evidence>
<dbReference type="PANTHER" id="PTHR44688">
    <property type="entry name" value="DNA-BINDING TRANSCRIPTIONAL ACTIVATOR DEVR_DOSR"/>
    <property type="match status" value="1"/>
</dbReference>
<dbReference type="Gene3D" id="1.25.40.10">
    <property type="entry name" value="Tetratricopeptide repeat domain"/>
    <property type="match status" value="1"/>
</dbReference>
<feature type="compositionally biased region" description="Basic and acidic residues" evidence="4">
    <location>
        <begin position="1"/>
        <end position="10"/>
    </location>
</feature>
<evidence type="ECO:0000256" key="4">
    <source>
        <dbReference type="SAM" id="MobiDB-lite"/>
    </source>
</evidence>
<keyword evidence="7" id="KW-1185">Reference proteome</keyword>
<sequence length="881" mass="96067">MTPGNDREEPAVVPPSKLAPPAPACAVLERDRLLNALDHATGGDVSSVTLLNAPAGSGKTVLLDSWLRRRFRLRPEAEHVAWISLDTEDNDVHSLWSSLLHALRLGTEDPALPRPPLARDVPAHECVTAFLEACHKLTPPVLLVLDNVHELSAPDAVESLNALLRYLPAGVRVVIAARFPPPLILSRLRLEGRLREITPRQLNFTAQEAERLLAEQDLRLTKAELDTVLERTEGWAAGLRFLALSLASAPEAGRTVGAFTGDDRLLADYLSEEVVGQQPAHIRDFLLSTSVCPDVTDELATRLTGQENSGQILATLTRTNSLVTRHGHDGSRYRCHPLLRDYLRAELTRRHPRAYRSLHRSAAEWFTRSGDVLTALEHGIAARDEELITRHVQRFGLHTVLKGHGARLRALFDAMPDHVLARPPVALVAAVTALDGHDVTAADRFLRRVDNSAQPLRSTRLRALHAVAALYRARYGGRLDKALAELGTTAAGDTGDADLDLLALVNRGTAALWLGDVPAAAGDLERALRTATVEGHDAVSLHCEIHLAGLAGTRGDSAELTERTGAARALARSRGWHTSGRCALLYAVLGAAAYQQFDDERARRLAELAERLLPPAVDPTTELFVVTLRAAAAFGVAEDPHAVVEALRGHGKRLAGEILAPGLVAYTAPLEQRLALRVGEPAWAADVAERHRPQLAPYAEHALLATHLHVHRGKTGPARRRLKPVLDGQTRPLVAHTLIDAWLLEALLADQACELNRAHDAVARALELAAPHRALRPFHHAGQHIRELLVRGSGRFGRDEEFAGTVLQALPAEAVVPVDPLTCRELELLTELPSMRTTEQIADSLFVSVNTVKTHLRGIYRKLGVNHRRDAVLAARRRGLL</sequence>
<dbReference type="RefSeq" id="WP_345402356.1">
    <property type="nucleotide sequence ID" value="NZ_BAABHG010000013.1"/>
</dbReference>
<evidence type="ECO:0000313" key="6">
    <source>
        <dbReference type="EMBL" id="MFD2457179.1"/>
    </source>
</evidence>
<evidence type="ECO:0000256" key="1">
    <source>
        <dbReference type="ARBA" id="ARBA00023015"/>
    </source>
</evidence>
<dbReference type="SUPFAM" id="SSF46894">
    <property type="entry name" value="C-terminal effector domain of the bipartite response regulators"/>
    <property type="match status" value="1"/>
</dbReference>
<dbReference type="InterPro" id="IPR011990">
    <property type="entry name" value="TPR-like_helical_dom_sf"/>
</dbReference>
<name>A0ABW5GA03_9PSEU</name>
<comment type="caution">
    <text evidence="6">The sequence shown here is derived from an EMBL/GenBank/DDBJ whole genome shotgun (WGS) entry which is preliminary data.</text>
</comment>
<dbReference type="InterPro" id="IPR027417">
    <property type="entry name" value="P-loop_NTPase"/>
</dbReference>
<reference evidence="7" key="1">
    <citation type="journal article" date="2019" name="Int. J. Syst. Evol. Microbiol.">
        <title>The Global Catalogue of Microorganisms (GCM) 10K type strain sequencing project: providing services to taxonomists for standard genome sequencing and annotation.</title>
        <authorList>
            <consortium name="The Broad Institute Genomics Platform"/>
            <consortium name="The Broad Institute Genome Sequencing Center for Infectious Disease"/>
            <person name="Wu L."/>
            <person name="Ma J."/>
        </authorList>
    </citation>
    <scope>NUCLEOTIDE SEQUENCE [LARGE SCALE GENOMIC DNA]</scope>
    <source>
        <strain evidence="7">CGMCC 4.7643</strain>
    </source>
</reference>
<organism evidence="6 7">
    <name type="scientific">Amycolatopsis samaneae</name>
    <dbReference type="NCBI Taxonomy" id="664691"/>
    <lineage>
        <taxon>Bacteria</taxon>
        <taxon>Bacillati</taxon>
        <taxon>Actinomycetota</taxon>
        <taxon>Actinomycetes</taxon>
        <taxon>Pseudonocardiales</taxon>
        <taxon>Pseudonocardiaceae</taxon>
        <taxon>Amycolatopsis</taxon>
    </lineage>
</organism>
<dbReference type="InterPro" id="IPR059106">
    <property type="entry name" value="WHD_MalT"/>
</dbReference>
<dbReference type="Proteomes" id="UP001597419">
    <property type="component" value="Unassembled WGS sequence"/>
</dbReference>
<dbReference type="PROSITE" id="PS50043">
    <property type="entry name" value="HTH_LUXR_2"/>
    <property type="match status" value="1"/>
</dbReference>
<dbReference type="Pfam" id="PF13401">
    <property type="entry name" value="AAA_22"/>
    <property type="match status" value="1"/>
</dbReference>
<dbReference type="SUPFAM" id="SSF52540">
    <property type="entry name" value="P-loop containing nucleoside triphosphate hydrolases"/>
    <property type="match status" value="1"/>
</dbReference>
<keyword evidence="1" id="KW-0805">Transcription regulation</keyword>
<protein>
    <submittedName>
        <fullName evidence="6">LuxR C-terminal-related transcriptional regulator</fullName>
    </submittedName>
</protein>
<dbReference type="PANTHER" id="PTHR44688:SF16">
    <property type="entry name" value="DNA-BINDING TRANSCRIPTIONAL ACTIVATOR DEVR_DOSR"/>
    <property type="match status" value="1"/>
</dbReference>
<dbReference type="Pfam" id="PF00196">
    <property type="entry name" value="GerE"/>
    <property type="match status" value="1"/>
</dbReference>
<evidence type="ECO:0000256" key="3">
    <source>
        <dbReference type="ARBA" id="ARBA00023163"/>
    </source>
</evidence>
<dbReference type="EMBL" id="JBHUKU010000001">
    <property type="protein sequence ID" value="MFD2457179.1"/>
    <property type="molecule type" value="Genomic_DNA"/>
</dbReference>
<dbReference type="CDD" id="cd06170">
    <property type="entry name" value="LuxR_C_like"/>
    <property type="match status" value="1"/>
</dbReference>
<dbReference type="InterPro" id="IPR016032">
    <property type="entry name" value="Sig_transdc_resp-reg_C-effctor"/>
</dbReference>
<dbReference type="Gene3D" id="3.40.50.300">
    <property type="entry name" value="P-loop containing nucleotide triphosphate hydrolases"/>
    <property type="match status" value="1"/>
</dbReference>
<dbReference type="InterPro" id="IPR000792">
    <property type="entry name" value="Tscrpt_reg_LuxR_C"/>
</dbReference>
<feature type="domain" description="HTH luxR-type" evidence="5">
    <location>
        <begin position="814"/>
        <end position="879"/>
    </location>
</feature>
<evidence type="ECO:0000313" key="7">
    <source>
        <dbReference type="Proteomes" id="UP001597419"/>
    </source>
</evidence>
<accession>A0ABW5GA03</accession>
<keyword evidence="3" id="KW-0804">Transcription</keyword>
<keyword evidence="2" id="KW-0238">DNA-binding</keyword>
<dbReference type="Pfam" id="PF25873">
    <property type="entry name" value="WHD_MalT"/>
    <property type="match status" value="1"/>
</dbReference>